<dbReference type="SMART" id="SM00572">
    <property type="entry name" value="DZF"/>
    <property type="match status" value="1"/>
</dbReference>
<dbReference type="Gene3D" id="3.30.460.10">
    <property type="entry name" value="Beta Polymerase, domain 2"/>
    <property type="match status" value="1"/>
</dbReference>
<dbReference type="EMBL" id="CP092620">
    <property type="protein sequence ID" value="UMM10325.1"/>
    <property type="molecule type" value="Genomic_DNA"/>
</dbReference>
<dbReference type="InterPro" id="IPR036236">
    <property type="entry name" value="Znf_C2H2_sf"/>
</dbReference>
<evidence type="ECO:0000256" key="1">
    <source>
        <dbReference type="ARBA" id="ARBA00022723"/>
    </source>
</evidence>
<keyword evidence="7" id="KW-1185">Reference proteome</keyword>
<dbReference type="InterPro" id="IPR013087">
    <property type="entry name" value="Znf_C2H2_type"/>
</dbReference>
<dbReference type="InterPro" id="IPR022755">
    <property type="entry name" value="Znf_C2H2_jaz"/>
</dbReference>
<proteinExistence type="predicted"/>
<dbReference type="SMART" id="SM00355">
    <property type="entry name" value="ZnF_C2H2"/>
    <property type="match status" value="3"/>
</dbReference>
<evidence type="ECO:0000259" key="5">
    <source>
        <dbReference type="PROSITE" id="PS51703"/>
    </source>
</evidence>
<dbReference type="InterPro" id="IPR049402">
    <property type="entry name" value="DZF_dom_C"/>
</dbReference>
<organism evidence="6 7">
    <name type="scientific">Caenorhabditis briggsae</name>
    <dbReference type="NCBI Taxonomy" id="6238"/>
    <lineage>
        <taxon>Eukaryota</taxon>
        <taxon>Metazoa</taxon>
        <taxon>Ecdysozoa</taxon>
        <taxon>Nematoda</taxon>
        <taxon>Chromadorea</taxon>
        <taxon>Rhabditida</taxon>
        <taxon>Rhabditina</taxon>
        <taxon>Rhabditomorpha</taxon>
        <taxon>Rhabditoidea</taxon>
        <taxon>Rhabditidae</taxon>
        <taxon>Peloderinae</taxon>
        <taxon>Caenorhabditis</taxon>
    </lineage>
</organism>
<feature type="compositionally biased region" description="Basic and acidic residues" evidence="4">
    <location>
        <begin position="761"/>
        <end position="774"/>
    </location>
</feature>
<protein>
    <recommendedName>
        <fullName evidence="5">DZF domain-containing protein</fullName>
    </recommendedName>
</protein>
<dbReference type="Pfam" id="PF20965">
    <property type="entry name" value="DZF_C"/>
    <property type="match status" value="1"/>
</dbReference>
<dbReference type="Pfam" id="PF12874">
    <property type="entry name" value="zf-met"/>
    <property type="match status" value="2"/>
</dbReference>
<name>A0AAE9E0V7_CAEBR</name>
<dbReference type="Proteomes" id="UP000829354">
    <property type="component" value="Chromosome I"/>
</dbReference>
<dbReference type="GO" id="GO:0003676">
    <property type="term" value="F:nucleic acid binding"/>
    <property type="evidence" value="ECO:0007669"/>
    <property type="project" value="InterPro"/>
</dbReference>
<dbReference type="FunFam" id="1.10.1410.40:FF:000001">
    <property type="entry name" value="interleukin enhancer-binding factor 3 isoform X1"/>
    <property type="match status" value="1"/>
</dbReference>
<evidence type="ECO:0000256" key="3">
    <source>
        <dbReference type="ARBA" id="ARBA00022833"/>
    </source>
</evidence>
<gene>
    <name evidence="6" type="ORF">L5515_000149</name>
</gene>
<feature type="compositionally biased region" description="Low complexity" evidence="4">
    <location>
        <begin position="790"/>
        <end position="805"/>
    </location>
</feature>
<dbReference type="PANTHER" id="PTHR45762:SF3">
    <property type="entry name" value="ZINC-FINGER PROTEIN AT 72D, ISOFORM B"/>
    <property type="match status" value="1"/>
</dbReference>
<evidence type="ECO:0000256" key="2">
    <source>
        <dbReference type="ARBA" id="ARBA00022771"/>
    </source>
</evidence>
<dbReference type="InterPro" id="IPR003604">
    <property type="entry name" value="Matrin/U1-like-C_Znf_C2H2"/>
</dbReference>
<feature type="domain" description="DZF" evidence="5">
    <location>
        <begin position="408"/>
        <end position="747"/>
    </location>
</feature>
<dbReference type="PROSITE" id="PS51703">
    <property type="entry name" value="DZF"/>
    <property type="match status" value="1"/>
</dbReference>
<keyword evidence="3" id="KW-0862">Zinc</keyword>
<dbReference type="AlphaFoldDB" id="A0AAE9E0V7"/>
<reference evidence="6 7" key="1">
    <citation type="submission" date="2022-04" db="EMBL/GenBank/DDBJ databases">
        <title>Chromosome-level reference genomes for two strains of Caenorhabditis briggsae: an improved platform for comparative genomics.</title>
        <authorList>
            <person name="Stevens L."/>
            <person name="Andersen E."/>
        </authorList>
    </citation>
    <scope>NUCLEOTIDE SEQUENCE [LARGE SCALE GENOMIC DNA]</scope>
    <source>
        <strain evidence="6">VX34</strain>
        <tissue evidence="6">Whole-organism</tissue>
    </source>
</reference>
<dbReference type="GO" id="GO:0008270">
    <property type="term" value="F:zinc ion binding"/>
    <property type="evidence" value="ECO:0007669"/>
    <property type="project" value="UniProtKB-KW"/>
</dbReference>
<evidence type="ECO:0000313" key="6">
    <source>
        <dbReference type="EMBL" id="UMM10325.1"/>
    </source>
</evidence>
<dbReference type="PANTHER" id="PTHR45762">
    <property type="entry name" value="ZINC FINGER RNA-BINDING PROTEIN"/>
    <property type="match status" value="1"/>
</dbReference>
<evidence type="ECO:0000256" key="4">
    <source>
        <dbReference type="SAM" id="MobiDB-lite"/>
    </source>
</evidence>
<dbReference type="Gene3D" id="3.30.160.60">
    <property type="entry name" value="Classic Zinc Finger"/>
    <property type="match status" value="2"/>
</dbReference>
<feature type="region of interest" description="Disordered" evidence="4">
    <location>
        <begin position="759"/>
        <end position="805"/>
    </location>
</feature>
<dbReference type="Pfam" id="PF12171">
    <property type="entry name" value="zf-C2H2_jaz"/>
    <property type="match status" value="1"/>
</dbReference>
<dbReference type="FunFam" id="3.30.160.60:FF:002080">
    <property type="entry name" value="Zinc finger RNA-binding protein"/>
    <property type="match status" value="1"/>
</dbReference>
<dbReference type="InterPro" id="IPR006561">
    <property type="entry name" value="DZF_dom"/>
</dbReference>
<dbReference type="PROSITE" id="PS00028">
    <property type="entry name" value="ZINC_FINGER_C2H2_1"/>
    <property type="match status" value="2"/>
</dbReference>
<dbReference type="SUPFAM" id="SSF57667">
    <property type="entry name" value="beta-beta-alpha zinc fingers"/>
    <property type="match status" value="3"/>
</dbReference>
<dbReference type="InterPro" id="IPR043519">
    <property type="entry name" value="NT_sf"/>
</dbReference>
<sequence>MYGGYQGAYGAAYGNQQYSAAAANTYQQQQQQPYYQGVNPYANYGFAAAAALPPPPPPPPVPSTDYTAANFSSFPSQGSVTAPSAYFKKAGAAQNDYSAGFNGYDAAVYNYAQQTTASSTKSTWQQHQQRGGGAMGGGGVRYGKPSSGDNKEYYCDTCKISCAGGITYKEHLDGKNHKKREESLKKGTPVSSLAKNKLTYRCELCNVTCTGQDTYMAHVKGGKHQKTASLHRKLGKYVPEDVPTIIAPGADGPIETKAKPKWHQHSLPGGKKVVGINTVQFVGGHKLNSTGQLEEKKREVALAVSSVGKSTPPAEIEVEDERVREMMRAEEVQAVGLDYVLEERDATGKLTQFNCTLCDCKFSDPNAKDVHVKGRRHRMAYKTKVDSSLVVDPKPASQKKSKKQQSEQPTVFPERLHLFSAPVGTSQEAIIIDERTVTEKLKSLEMGDEFYKSTERMIGELLGMFRAVSERAGYMETDGLTDPKLIVMGNMFVGNLARKTFLSYEELVAEFVMQTTPVPTEDVVKKVLEAVRGVTEPAGFSFDVDPTSPIRLLGSVNYNPAIKIRVSLATSLFSNKEELAKSDFAHKMACVDLNTQVRRQRWWEQTCRPLLGFLAVVRLLRDARSRHPVWSLLNDHQLDLIVHNLIGSTSIALTQSEALKLVLEAFSGGYLFNAILVDPCEISKVNVLDVLTDQQKHDLTSSAQHFNRLIAFNQIHEFLGIDRLSEDIAVAVVATDASLKRPLDSKDLIGEVYSEDVVEANGDHPDSKKARLETEAPILETVESTAVQSGEGAEPMEGAEPNNAD</sequence>
<accession>A0AAE9E0V7</accession>
<keyword evidence="2" id="KW-0863">Zinc-finger</keyword>
<keyword evidence="1" id="KW-0479">Metal-binding</keyword>
<dbReference type="SMART" id="SM00451">
    <property type="entry name" value="ZnF_U1"/>
    <property type="match status" value="3"/>
</dbReference>
<feature type="region of interest" description="Disordered" evidence="4">
    <location>
        <begin position="384"/>
        <end position="411"/>
    </location>
</feature>
<dbReference type="Gene3D" id="1.10.1410.40">
    <property type="match status" value="1"/>
</dbReference>
<evidence type="ECO:0000313" key="7">
    <source>
        <dbReference type="Proteomes" id="UP000829354"/>
    </source>
</evidence>